<accession>A0AAE4FTH6</accession>
<evidence type="ECO:0000313" key="3">
    <source>
        <dbReference type="Proteomes" id="UP001268256"/>
    </source>
</evidence>
<dbReference type="EMBL" id="JAVMIP010000008">
    <property type="protein sequence ID" value="MDS3861017.1"/>
    <property type="molecule type" value="Genomic_DNA"/>
</dbReference>
<protein>
    <submittedName>
        <fullName evidence="2">Uncharacterized protein</fullName>
    </submittedName>
</protein>
<gene>
    <name evidence="2" type="ORF">RIF25_09370</name>
</gene>
<evidence type="ECO:0000313" key="2">
    <source>
        <dbReference type="EMBL" id="MDS3861017.1"/>
    </source>
</evidence>
<reference evidence="3" key="1">
    <citation type="submission" date="2023-07" db="EMBL/GenBank/DDBJ databases">
        <authorList>
            <person name="Luz R."/>
            <person name="Cordeiro R."/>
            <person name="Fonseca A."/>
            <person name="Goncalves V."/>
        </authorList>
    </citation>
    <scope>NUCLEOTIDE SEQUENCE [LARGE SCALE GENOMIC DNA]</scope>
    <source>
        <strain evidence="3">BACA0444</strain>
    </source>
</reference>
<keyword evidence="3" id="KW-1185">Reference proteome</keyword>
<organism evidence="2 3">
    <name type="scientific">Pseudocalidococcus azoricus BACA0444</name>
    <dbReference type="NCBI Taxonomy" id="2918990"/>
    <lineage>
        <taxon>Bacteria</taxon>
        <taxon>Bacillati</taxon>
        <taxon>Cyanobacteriota</taxon>
        <taxon>Cyanophyceae</taxon>
        <taxon>Acaryochloridales</taxon>
        <taxon>Thermosynechococcaceae</taxon>
        <taxon>Pseudocalidococcus</taxon>
        <taxon>Pseudocalidococcus azoricus</taxon>
    </lineage>
</organism>
<dbReference type="Proteomes" id="UP001268256">
    <property type="component" value="Unassembled WGS sequence"/>
</dbReference>
<comment type="caution">
    <text evidence="2">The sequence shown here is derived from an EMBL/GenBank/DDBJ whole genome shotgun (WGS) entry which is preliminary data.</text>
</comment>
<name>A0AAE4FTH6_9CYAN</name>
<feature type="region of interest" description="Disordered" evidence="1">
    <location>
        <begin position="67"/>
        <end position="89"/>
    </location>
</feature>
<proteinExistence type="predicted"/>
<sequence length="89" mass="9994">MASLFEQDFKYTARAKAIFKELQGNLLPIYLELIEEGFSPREITVLVNTAATQTENEAVQEWQEVNCHPQSSPSAPLPTLCETLRTPQA</sequence>
<dbReference type="AlphaFoldDB" id="A0AAE4FTH6"/>
<dbReference type="RefSeq" id="WP_322878274.1">
    <property type="nucleotide sequence ID" value="NZ_JAVMIP010000008.1"/>
</dbReference>
<evidence type="ECO:0000256" key="1">
    <source>
        <dbReference type="SAM" id="MobiDB-lite"/>
    </source>
</evidence>